<dbReference type="SUPFAM" id="SSF50494">
    <property type="entry name" value="Trypsin-like serine proteases"/>
    <property type="match status" value="1"/>
</dbReference>
<dbReference type="SMART" id="SM00020">
    <property type="entry name" value="Tryp_SPc"/>
    <property type="match status" value="1"/>
</dbReference>
<protein>
    <recommendedName>
        <fullName evidence="4">Peptidase S1 domain-containing protein</fullName>
    </recommendedName>
</protein>
<dbReference type="PROSITE" id="PS50240">
    <property type="entry name" value="TRYPSIN_DOM"/>
    <property type="match status" value="1"/>
</dbReference>
<keyword evidence="3" id="KW-1133">Transmembrane helix</keyword>
<keyword evidence="3" id="KW-0472">Membrane</keyword>
<proteinExistence type="inferred from homology"/>
<dbReference type="InterPro" id="IPR051487">
    <property type="entry name" value="Ser/Thr_Proteases_Immune/Dev"/>
</dbReference>
<keyword evidence="3" id="KW-0812">Transmembrane</keyword>
<feature type="transmembrane region" description="Helical" evidence="3">
    <location>
        <begin position="81"/>
        <end position="102"/>
    </location>
</feature>
<comment type="similarity">
    <text evidence="2">Belongs to the peptidase S1 family. CLIP subfamily.</text>
</comment>
<dbReference type="PANTHER" id="PTHR24256">
    <property type="entry name" value="TRYPTASE-RELATED"/>
    <property type="match status" value="1"/>
</dbReference>
<organism evidence="5 6">
    <name type="scientific">Iphiclides podalirius</name>
    <name type="common">scarce swallowtail</name>
    <dbReference type="NCBI Taxonomy" id="110791"/>
    <lineage>
        <taxon>Eukaryota</taxon>
        <taxon>Metazoa</taxon>
        <taxon>Ecdysozoa</taxon>
        <taxon>Arthropoda</taxon>
        <taxon>Hexapoda</taxon>
        <taxon>Insecta</taxon>
        <taxon>Pterygota</taxon>
        <taxon>Neoptera</taxon>
        <taxon>Endopterygota</taxon>
        <taxon>Lepidoptera</taxon>
        <taxon>Glossata</taxon>
        <taxon>Ditrysia</taxon>
        <taxon>Papilionoidea</taxon>
        <taxon>Papilionidae</taxon>
        <taxon>Papilioninae</taxon>
        <taxon>Iphiclides</taxon>
    </lineage>
</organism>
<dbReference type="Pfam" id="PF18322">
    <property type="entry name" value="CLIP_1"/>
    <property type="match status" value="1"/>
</dbReference>
<dbReference type="Proteomes" id="UP000837857">
    <property type="component" value="Chromosome 29"/>
</dbReference>
<name>A0ABN8IRR0_9NEOP</name>
<feature type="domain" description="Peptidase S1" evidence="4">
    <location>
        <begin position="174"/>
        <end position="454"/>
    </location>
</feature>
<evidence type="ECO:0000256" key="3">
    <source>
        <dbReference type="SAM" id="Phobius"/>
    </source>
</evidence>
<evidence type="ECO:0000256" key="2">
    <source>
        <dbReference type="ARBA" id="ARBA00024195"/>
    </source>
</evidence>
<evidence type="ECO:0000256" key="1">
    <source>
        <dbReference type="ARBA" id="ARBA00023157"/>
    </source>
</evidence>
<evidence type="ECO:0000313" key="6">
    <source>
        <dbReference type="Proteomes" id="UP000837857"/>
    </source>
</evidence>
<sequence>MAFVTVELGQVRTAVLKMTFEISRVIHAKRRVRGPPTTANLFAPSSSPPAGVRRRNLTIRRSGADCDARARRLCGLQETTMGATFFVAAALILGGALVPGALVARAEQPQMSVFTALPADGKSCVTGDGKSGICVPNFQCNTDTNTINNDAFIDLRIGACPNFLQICCLKDEFVTGGEKEPENGPPPTCGWSNPGATEVRVKPGAETTADFGEFPWMVALLRNTAPEVEWSQDHFLGGGSIIHPSVVVTAAHKVDGLYENEVKCRAGEWDTKDDSELYPSQERPVKSIVTHDDFFRIQAYNNIALLFLEKPFTFRGAPHIGVACLGKKLPEPGTECFTMGWGKDFKGAYASTLKKINVPLVDFDVCQRRLRNTRLGSRFRLHPSLTCAGGEAGVDSCKGDGGSPLVCPISDPKKGMRYAIFGIVSSGVGCGKKGVPGAYVNIPYLYDWIVEVMKEEKLEKSSFTY</sequence>
<dbReference type="InterPro" id="IPR043504">
    <property type="entry name" value="Peptidase_S1_PA_chymotrypsin"/>
</dbReference>
<evidence type="ECO:0000313" key="5">
    <source>
        <dbReference type="EMBL" id="CAH2062259.1"/>
    </source>
</evidence>
<keyword evidence="1" id="KW-1015">Disulfide bond</keyword>
<dbReference type="PRINTS" id="PR00722">
    <property type="entry name" value="CHYMOTRYPSIN"/>
</dbReference>
<evidence type="ECO:0000259" key="4">
    <source>
        <dbReference type="PROSITE" id="PS50240"/>
    </source>
</evidence>
<dbReference type="InterPro" id="IPR009003">
    <property type="entry name" value="Peptidase_S1_PA"/>
</dbReference>
<feature type="non-terminal residue" evidence="5">
    <location>
        <position position="1"/>
    </location>
</feature>
<dbReference type="InterPro" id="IPR001254">
    <property type="entry name" value="Trypsin_dom"/>
</dbReference>
<dbReference type="Pfam" id="PF00089">
    <property type="entry name" value="Trypsin"/>
    <property type="match status" value="1"/>
</dbReference>
<dbReference type="Gene3D" id="2.40.10.10">
    <property type="entry name" value="Trypsin-like serine proteases"/>
    <property type="match status" value="1"/>
</dbReference>
<keyword evidence="6" id="KW-1185">Reference proteome</keyword>
<gene>
    <name evidence="5" type="ORF">IPOD504_LOCUS11821</name>
</gene>
<dbReference type="EMBL" id="OW152841">
    <property type="protein sequence ID" value="CAH2062259.1"/>
    <property type="molecule type" value="Genomic_DNA"/>
</dbReference>
<accession>A0ABN8IRR0</accession>
<dbReference type="CDD" id="cd00190">
    <property type="entry name" value="Tryp_SPc"/>
    <property type="match status" value="1"/>
</dbReference>
<dbReference type="InterPro" id="IPR001314">
    <property type="entry name" value="Peptidase_S1A"/>
</dbReference>
<dbReference type="InterPro" id="IPR041515">
    <property type="entry name" value="PPAF-2-like_Clip"/>
</dbReference>
<reference evidence="5" key="1">
    <citation type="submission" date="2022-03" db="EMBL/GenBank/DDBJ databases">
        <authorList>
            <person name="Martin H S."/>
        </authorList>
    </citation>
    <scope>NUCLEOTIDE SEQUENCE</scope>
</reference>